<dbReference type="InterPro" id="IPR036237">
    <property type="entry name" value="Xyl_isomerase-like_sf"/>
</dbReference>
<dbReference type="RefSeq" id="WP_075801898.1">
    <property type="nucleotide sequence ID" value="NZ_MKZO01000007.1"/>
</dbReference>
<gene>
    <name evidence="2" type="ORF">PSEMO_08210</name>
</gene>
<dbReference type="InterPro" id="IPR013022">
    <property type="entry name" value="Xyl_isomerase-like_TIM-brl"/>
</dbReference>
<feature type="domain" description="Xylose isomerase-like TIM barrel" evidence="1">
    <location>
        <begin position="24"/>
        <end position="272"/>
    </location>
</feature>
<proteinExistence type="predicted"/>
<sequence>MTQARPRLGVSSASLPSLAPEALVDELARLGYQGVEWRVANTDLLDASRGWDARSNNRCTLPPCERTIARIRQQCQANGLEIFGLSPYLPVGDVEQAFRLIDLAALAGNARLRLWAPGYEDERYAAASARMRRFLDQLLPRAEAAGVRLALEVHQRTICSSPSLAMRIAEHYPAQHLGIIYDLGNLAIEGREDVRLSLDLMGEHLAHVQVKNVAWVAQADDQGWRWEWCPPDQGVLPLRSMLQTLAARGFADWLSIEDFDATWPDAHKLLRNRDLIRRYLDLDAPAVPVSTPEVLCP</sequence>
<dbReference type="Proteomes" id="UP000186736">
    <property type="component" value="Unassembled WGS sequence"/>
</dbReference>
<evidence type="ECO:0000313" key="3">
    <source>
        <dbReference type="Proteomes" id="UP000186736"/>
    </source>
</evidence>
<dbReference type="InterPro" id="IPR050312">
    <property type="entry name" value="IolE/XylAMocC-like"/>
</dbReference>
<dbReference type="OrthoDB" id="9815124at2"/>
<reference evidence="2 3" key="1">
    <citation type="submission" date="2016-10" db="EMBL/GenBank/DDBJ databases">
        <title>Genome Sequence of Pseudomonas putida GM4FR.</title>
        <authorList>
            <person name="Poehlein A."/>
            <person name="Wemheuer F."/>
            <person name="Hollensteiner J."/>
            <person name="Wemheuer B."/>
        </authorList>
    </citation>
    <scope>NUCLEOTIDE SEQUENCE [LARGE SCALE GENOMIC DNA]</scope>
    <source>
        <strain evidence="2 3">GM4FR</strain>
    </source>
</reference>
<dbReference type="AlphaFoldDB" id="A0A1Q9RA57"/>
<name>A0A1Q9RA57_PSEPU</name>
<dbReference type="Pfam" id="PF01261">
    <property type="entry name" value="AP_endonuc_2"/>
    <property type="match status" value="1"/>
</dbReference>
<protein>
    <recommendedName>
        <fullName evidence="1">Xylose isomerase-like TIM barrel domain-containing protein</fullName>
    </recommendedName>
</protein>
<dbReference type="EMBL" id="MKZO01000007">
    <property type="protein sequence ID" value="OLS64276.1"/>
    <property type="molecule type" value="Genomic_DNA"/>
</dbReference>
<comment type="caution">
    <text evidence="2">The sequence shown here is derived from an EMBL/GenBank/DDBJ whole genome shotgun (WGS) entry which is preliminary data.</text>
</comment>
<accession>A0A1Q9RA57</accession>
<evidence type="ECO:0000259" key="1">
    <source>
        <dbReference type="Pfam" id="PF01261"/>
    </source>
</evidence>
<dbReference type="SUPFAM" id="SSF51658">
    <property type="entry name" value="Xylose isomerase-like"/>
    <property type="match status" value="1"/>
</dbReference>
<evidence type="ECO:0000313" key="2">
    <source>
        <dbReference type="EMBL" id="OLS64276.1"/>
    </source>
</evidence>
<organism evidence="2 3">
    <name type="scientific">Pseudomonas putida</name>
    <name type="common">Arthrobacter siderocapsulatus</name>
    <dbReference type="NCBI Taxonomy" id="303"/>
    <lineage>
        <taxon>Bacteria</taxon>
        <taxon>Pseudomonadati</taxon>
        <taxon>Pseudomonadota</taxon>
        <taxon>Gammaproteobacteria</taxon>
        <taxon>Pseudomonadales</taxon>
        <taxon>Pseudomonadaceae</taxon>
        <taxon>Pseudomonas</taxon>
    </lineage>
</organism>
<dbReference type="PANTHER" id="PTHR12110">
    <property type="entry name" value="HYDROXYPYRUVATE ISOMERASE"/>
    <property type="match status" value="1"/>
</dbReference>
<dbReference type="Gene3D" id="3.20.20.150">
    <property type="entry name" value="Divalent-metal-dependent TIM barrel enzymes"/>
    <property type="match status" value="1"/>
</dbReference>